<evidence type="ECO:0000313" key="2">
    <source>
        <dbReference type="EMBL" id="OBX65329.1"/>
    </source>
</evidence>
<dbReference type="EMBL" id="LZMS01000036">
    <property type="protein sequence ID" value="OBX65329.1"/>
    <property type="molecule type" value="Genomic_DNA"/>
</dbReference>
<comment type="caution">
    <text evidence="2">The sequence shown here is derived from an EMBL/GenBank/DDBJ whole genome shotgun (WGS) entry which is preliminary data.</text>
</comment>
<dbReference type="PANTHER" id="PTHR39664">
    <property type="match status" value="1"/>
</dbReference>
<dbReference type="RefSeq" id="WP_065255674.1">
    <property type="nucleotide sequence ID" value="NZ_JARDJM010000015.1"/>
</dbReference>
<name>A0A1B8Q6F0_MORLA</name>
<organism evidence="2 3">
    <name type="scientific">Moraxella lacunata</name>
    <dbReference type="NCBI Taxonomy" id="477"/>
    <lineage>
        <taxon>Bacteria</taxon>
        <taxon>Pseudomonadati</taxon>
        <taxon>Pseudomonadota</taxon>
        <taxon>Gammaproteobacteria</taxon>
        <taxon>Moraxellales</taxon>
        <taxon>Moraxellaceae</taxon>
        <taxon>Moraxella</taxon>
    </lineage>
</organism>
<proteinExistence type="predicted"/>
<dbReference type="Pfam" id="PF01850">
    <property type="entry name" value="PIN"/>
    <property type="match status" value="1"/>
</dbReference>
<sequence>MIKTVIVDTNVLVRYLLNDDARQNAIANQYLDNNQITCVLPIMTFCEIDWVLRKKIKIPRTEIVEFLERLTQKPNVIFDKSLFEIGLYFLKNGGDFADGVIAYQTQNFDDAKWLTFDKNGKKLAKKIGFEIELD</sequence>
<evidence type="ECO:0000313" key="3">
    <source>
        <dbReference type="Proteomes" id="UP000092607"/>
    </source>
</evidence>
<reference evidence="2 3" key="1">
    <citation type="submission" date="2016-06" db="EMBL/GenBank/DDBJ databases">
        <title>Draft genome of Moraxella lacunata CCUG 57757A.</title>
        <authorList>
            <person name="Salva-Serra F."/>
            <person name="Engstrom-Jakobsson H."/>
            <person name="Thorell K."/>
            <person name="Gonzales-Siles L."/>
            <person name="Karlsson R."/>
            <person name="Boulund F."/>
            <person name="Engstrand L."/>
            <person name="Kristiansson E."/>
            <person name="Moore E."/>
        </authorList>
    </citation>
    <scope>NUCLEOTIDE SEQUENCE [LARGE SCALE GENOMIC DNA]</scope>
    <source>
        <strain evidence="2 3">CCUG 57757A</strain>
    </source>
</reference>
<gene>
    <name evidence="2" type="ORF">A9309_02615</name>
</gene>
<dbReference type="InterPro" id="IPR029060">
    <property type="entry name" value="PIN-like_dom_sf"/>
</dbReference>
<accession>A0A1B8Q6F0</accession>
<evidence type="ECO:0000259" key="1">
    <source>
        <dbReference type="Pfam" id="PF01850"/>
    </source>
</evidence>
<protein>
    <recommendedName>
        <fullName evidence="1">PIN domain-containing protein</fullName>
    </recommendedName>
</protein>
<dbReference type="InterPro" id="IPR002716">
    <property type="entry name" value="PIN_dom"/>
</dbReference>
<dbReference type="OrthoDB" id="6637310at2"/>
<dbReference type="CDD" id="cd18683">
    <property type="entry name" value="PIN_VapC-like"/>
    <property type="match status" value="1"/>
</dbReference>
<dbReference type="AlphaFoldDB" id="A0A1B8Q6F0"/>
<dbReference type="PANTHER" id="PTHR39664:SF2">
    <property type="entry name" value="NUCLEIC ACID-BINDING PROTEIN, CONTAINING PIN DOMAIN-RELATED"/>
    <property type="match status" value="1"/>
</dbReference>
<dbReference type="Gene3D" id="3.40.50.1010">
    <property type="entry name" value="5'-nuclease"/>
    <property type="match status" value="1"/>
</dbReference>
<dbReference type="SUPFAM" id="SSF88723">
    <property type="entry name" value="PIN domain-like"/>
    <property type="match status" value="1"/>
</dbReference>
<dbReference type="Proteomes" id="UP000092607">
    <property type="component" value="Unassembled WGS sequence"/>
</dbReference>
<feature type="domain" description="PIN" evidence="1">
    <location>
        <begin position="5"/>
        <end position="125"/>
    </location>
</feature>